<dbReference type="EMBL" id="CAEKKB010000001">
    <property type="protein sequence ID" value="CAB4297533.1"/>
    <property type="molecule type" value="Genomic_DNA"/>
</dbReference>
<sequence>MRFDMDSDSSLTQLELAAMLRSLGVKPTGYQLQVLLANGNGTVEFDELVTTILPNMNEEILINQEPLMEEENERVKAVLVRLVRSK</sequence>
<feature type="domain" description="EF-hand" evidence="1">
    <location>
        <begin position="1"/>
        <end position="26"/>
    </location>
</feature>
<dbReference type="Proteomes" id="UP000507245">
    <property type="component" value="Unassembled WGS sequence"/>
</dbReference>
<gene>
    <name evidence="2" type="ORF">ORAREDHAP_LOCUS9481</name>
</gene>
<evidence type="ECO:0000313" key="2">
    <source>
        <dbReference type="EMBL" id="CAB4297533.1"/>
    </source>
</evidence>
<dbReference type="InterPro" id="IPR011992">
    <property type="entry name" value="EF-hand-dom_pair"/>
</dbReference>
<dbReference type="GO" id="GO:0005509">
    <property type="term" value="F:calcium ion binding"/>
    <property type="evidence" value="ECO:0007669"/>
    <property type="project" value="InterPro"/>
</dbReference>
<accession>A0A6J5WAY2</accession>
<dbReference type="AlphaFoldDB" id="A0A6J5WAY2"/>
<organism evidence="2 3">
    <name type="scientific">Prunus armeniaca</name>
    <name type="common">Apricot</name>
    <name type="synonym">Armeniaca vulgaris</name>
    <dbReference type="NCBI Taxonomy" id="36596"/>
    <lineage>
        <taxon>Eukaryota</taxon>
        <taxon>Viridiplantae</taxon>
        <taxon>Streptophyta</taxon>
        <taxon>Embryophyta</taxon>
        <taxon>Tracheophyta</taxon>
        <taxon>Spermatophyta</taxon>
        <taxon>Magnoliopsida</taxon>
        <taxon>eudicotyledons</taxon>
        <taxon>Gunneridae</taxon>
        <taxon>Pentapetalae</taxon>
        <taxon>rosids</taxon>
        <taxon>fabids</taxon>
        <taxon>Rosales</taxon>
        <taxon>Rosaceae</taxon>
        <taxon>Amygdaloideae</taxon>
        <taxon>Amygdaleae</taxon>
        <taxon>Prunus</taxon>
    </lineage>
</organism>
<proteinExistence type="predicted"/>
<keyword evidence="3" id="KW-1185">Reference proteome</keyword>
<dbReference type="OrthoDB" id="26525at2759"/>
<dbReference type="PROSITE" id="PS50222">
    <property type="entry name" value="EF_HAND_2"/>
    <property type="match status" value="1"/>
</dbReference>
<dbReference type="SUPFAM" id="SSF47473">
    <property type="entry name" value="EF-hand"/>
    <property type="match status" value="1"/>
</dbReference>
<evidence type="ECO:0000259" key="1">
    <source>
        <dbReference type="PROSITE" id="PS50222"/>
    </source>
</evidence>
<name>A0A6J5WAY2_PRUAR</name>
<dbReference type="InterPro" id="IPR002048">
    <property type="entry name" value="EF_hand_dom"/>
</dbReference>
<protein>
    <recommendedName>
        <fullName evidence="1">EF-hand domain-containing protein</fullName>
    </recommendedName>
</protein>
<dbReference type="Gene3D" id="1.10.238.10">
    <property type="entry name" value="EF-hand"/>
    <property type="match status" value="1"/>
</dbReference>
<reference evidence="3" key="1">
    <citation type="journal article" date="2020" name="Genome Biol.">
        <title>Gamete binning: chromosome-level and haplotype-resolved genome assembly enabled by high-throughput single-cell sequencing of gamete genomes.</title>
        <authorList>
            <person name="Campoy J.A."/>
            <person name="Sun H."/>
            <person name="Goel M."/>
            <person name="Jiao W.-B."/>
            <person name="Folz-Donahue K."/>
            <person name="Wang N."/>
            <person name="Rubio M."/>
            <person name="Liu C."/>
            <person name="Kukat C."/>
            <person name="Ruiz D."/>
            <person name="Huettel B."/>
            <person name="Schneeberger K."/>
        </authorList>
    </citation>
    <scope>NUCLEOTIDE SEQUENCE [LARGE SCALE GENOMIC DNA]</scope>
    <source>
        <strain evidence="3">cv. Rojo Pasion</strain>
    </source>
</reference>
<evidence type="ECO:0000313" key="3">
    <source>
        <dbReference type="Proteomes" id="UP000507245"/>
    </source>
</evidence>